<evidence type="ECO:0000313" key="2">
    <source>
        <dbReference type="EMBL" id="TIC90846.1"/>
    </source>
</evidence>
<feature type="region of interest" description="Disordered" evidence="1">
    <location>
        <begin position="212"/>
        <end position="242"/>
    </location>
</feature>
<evidence type="ECO:0000256" key="1">
    <source>
        <dbReference type="SAM" id="MobiDB-lite"/>
    </source>
</evidence>
<gene>
    <name evidence="2" type="ORF">CH35J_011351</name>
</gene>
<proteinExistence type="predicted"/>
<reference evidence="2 3" key="1">
    <citation type="journal article" date="2019" name="Genome Biol. Evol.">
        <title>Genomic Plasticity Mediated by Transposable Elements in the Plant Pathogenic Fungus Colletotrichum higginsianum.</title>
        <authorList>
            <person name="Tsushima A."/>
            <person name="Gan P."/>
            <person name="Kumakura N."/>
            <person name="Narusaka M."/>
            <person name="Takano Y."/>
            <person name="Narusaka Y."/>
            <person name="Shirasu K."/>
        </authorList>
    </citation>
    <scope>NUCLEOTIDE SEQUENCE [LARGE SCALE GENOMIC DNA]</scope>
    <source>
        <strain evidence="2 3">MAFF305635-RFP</strain>
    </source>
</reference>
<feature type="region of interest" description="Disordered" evidence="1">
    <location>
        <begin position="65"/>
        <end position="151"/>
    </location>
</feature>
<accession>A0A4T0VGH5</accession>
<evidence type="ECO:0000313" key="3">
    <source>
        <dbReference type="Proteomes" id="UP000305883"/>
    </source>
</evidence>
<sequence>MFGTPHYPDVTRKRGRDDDEDLHNGTLSFGEHRNKRLQCLPLRTSPTSSKLWSTPMVPLSSVPCTLTPGDSDSEELPASRFSPWSSSPAPMSCQPSPFGLTESDRDMDMMDTMSPPPVPQPQQQQQYHHNQHTHADHHASGTGRMPTPIQPNFAAQVRGGAWGGPGPAVSHLNGVVNMGHMHAGFTPDQSRCIPRTMEGTDDWHAVQNRRLPSPISEGEDSSSRAASGSLSPPGMILDNGFPSNLTMRLEQSSLDGRFHSDAGMMDIEDHAHMMSDDSITTTVDAMPTETTSAPATPSPGRKGHIRSRHTVNSWTWQPGMKKSLSIGYRADCEKCRLKVPGHFNHIIVS</sequence>
<organism evidence="2 3">
    <name type="scientific">Colletotrichum higginsianum</name>
    <dbReference type="NCBI Taxonomy" id="80884"/>
    <lineage>
        <taxon>Eukaryota</taxon>
        <taxon>Fungi</taxon>
        <taxon>Dikarya</taxon>
        <taxon>Ascomycota</taxon>
        <taxon>Pezizomycotina</taxon>
        <taxon>Sordariomycetes</taxon>
        <taxon>Hypocreomycetidae</taxon>
        <taxon>Glomerellales</taxon>
        <taxon>Glomerellaceae</taxon>
        <taxon>Colletotrichum</taxon>
        <taxon>Colletotrichum destructivum species complex</taxon>
    </lineage>
</organism>
<name>A0A4T0VGH5_9PEZI</name>
<dbReference type="OrthoDB" id="2446291at2759"/>
<dbReference type="EMBL" id="MWPZ01000010">
    <property type="protein sequence ID" value="TIC90846.1"/>
    <property type="molecule type" value="Genomic_DNA"/>
</dbReference>
<dbReference type="Proteomes" id="UP000305883">
    <property type="component" value="Unassembled WGS sequence"/>
</dbReference>
<feature type="region of interest" description="Disordered" evidence="1">
    <location>
        <begin position="1"/>
        <end position="33"/>
    </location>
</feature>
<dbReference type="AlphaFoldDB" id="A0A4T0VGH5"/>
<feature type="compositionally biased region" description="Polar residues" evidence="1">
    <location>
        <begin position="82"/>
        <end position="95"/>
    </location>
</feature>
<protein>
    <submittedName>
        <fullName evidence="2">Uncharacterized protein</fullName>
    </submittedName>
</protein>
<comment type="caution">
    <text evidence="2">The sequence shown here is derived from an EMBL/GenBank/DDBJ whole genome shotgun (WGS) entry which is preliminary data.</text>
</comment>